<feature type="transmembrane region" description="Helical" evidence="4">
    <location>
        <begin position="133"/>
        <end position="151"/>
    </location>
</feature>
<proteinExistence type="inferred from homology"/>
<dbReference type="Proteomes" id="UP000483820">
    <property type="component" value="Chromosome IV"/>
</dbReference>
<dbReference type="EMBL" id="WUAV01000004">
    <property type="protein sequence ID" value="KAF1757032.1"/>
    <property type="molecule type" value="Genomic_DNA"/>
</dbReference>
<dbReference type="AlphaFoldDB" id="A0A6A5GRN7"/>
<evidence type="ECO:0000256" key="2">
    <source>
        <dbReference type="ARBA" id="ARBA00022989"/>
    </source>
</evidence>
<dbReference type="PANTHER" id="PTHR12483">
    <property type="entry name" value="SOLUTE CARRIER FAMILY 31 COPPER TRANSPORTERS"/>
    <property type="match status" value="1"/>
</dbReference>
<reference evidence="5 6" key="1">
    <citation type="submission" date="2019-12" db="EMBL/GenBank/DDBJ databases">
        <title>Chromosome-level assembly of the Caenorhabditis remanei genome.</title>
        <authorList>
            <person name="Teterina A.A."/>
            <person name="Willis J.H."/>
            <person name="Phillips P.C."/>
        </authorList>
    </citation>
    <scope>NUCLEOTIDE SEQUENCE [LARGE SCALE GENOMIC DNA]</scope>
    <source>
        <strain evidence="5 6">PX506</strain>
        <tissue evidence="5">Whole organism</tissue>
    </source>
</reference>
<keyword evidence="1 4" id="KW-0812">Transmembrane</keyword>
<dbReference type="GO" id="GO:0016020">
    <property type="term" value="C:membrane"/>
    <property type="evidence" value="ECO:0007669"/>
    <property type="project" value="UniProtKB-SubCell"/>
</dbReference>
<dbReference type="Pfam" id="PF04145">
    <property type="entry name" value="Ctr"/>
    <property type="match status" value="3"/>
</dbReference>
<accession>A0A6A5GRN7</accession>
<comment type="similarity">
    <text evidence="4">Belongs to the copper transporter (Ctr) (TC 1.A.56) family. SLC31A subfamily.</text>
</comment>
<dbReference type="KEGG" id="crq:GCK72_013487"/>
<comment type="caution">
    <text evidence="5">The sequence shown here is derived from an EMBL/GenBank/DDBJ whole genome shotgun (WGS) entry which is preliminary data.</text>
</comment>
<name>A0A6A5GRN7_CAERE</name>
<sequence length="441" mass="50746">MNMNMSMTTGHHGMNMSMSTGHHGMMDMTTMGGPVAKRHRMWMWYHVDVEDTVLFKSWTVFDAGTMVWTCFVIAAAGIVLEALKYARWATDEHMKSHQENVDSRTKYGGIEIPGRSDRNDFWKRHIIDSFYHFWQLLLAYILMNVYMVFSIKMEHHMSNDMDMDMNKGPFMWMWFHTKPQDTVLFSTWNITSAGTMVWACCLVAFAGVLLELIKFTRRVIQKNQPTSKKASYCLMLIFMTFSIWLGLAVVIGLSIGFLIFGGKIFTSLLPAQLSKMMHMMMEMYFHFRIEEPILFREWKPLNTTAYVFSCLGIFLIAFGLEVLKFGRMKLVAKNEVVEKKVDCCCSTEEDGLWNIPETRPLNPTTVNLAPFTRDSLLKKSHLASSILIFIQHFVDYSLMLVSMTYNWPIFLSLLAGHATGYFFLGPMMTVEESEAAGSCCS</sequence>
<dbReference type="PANTHER" id="PTHR12483:SF43">
    <property type="entry name" value="COPPER TRANSPORT PROTEIN"/>
    <property type="match status" value="1"/>
</dbReference>
<keyword evidence="4" id="KW-0186">Copper</keyword>
<feature type="transmembrane region" description="Helical" evidence="4">
    <location>
        <begin position="66"/>
        <end position="86"/>
    </location>
</feature>
<feature type="transmembrane region" description="Helical" evidence="4">
    <location>
        <begin position="195"/>
        <end position="213"/>
    </location>
</feature>
<dbReference type="RefSeq" id="XP_053584639.1">
    <property type="nucleotide sequence ID" value="XM_053729867.1"/>
</dbReference>
<feature type="transmembrane region" description="Helical" evidence="4">
    <location>
        <begin position="407"/>
        <end position="424"/>
    </location>
</feature>
<keyword evidence="4" id="KW-0813">Transport</keyword>
<evidence type="ECO:0000256" key="1">
    <source>
        <dbReference type="ARBA" id="ARBA00022692"/>
    </source>
</evidence>
<keyword evidence="4" id="KW-0406">Ion transport</keyword>
<protein>
    <recommendedName>
        <fullName evidence="4">Copper transport protein</fullName>
    </recommendedName>
</protein>
<evidence type="ECO:0000256" key="3">
    <source>
        <dbReference type="ARBA" id="ARBA00023136"/>
    </source>
</evidence>
<keyword evidence="2 4" id="KW-1133">Transmembrane helix</keyword>
<feature type="transmembrane region" description="Helical" evidence="4">
    <location>
        <begin position="305"/>
        <end position="323"/>
    </location>
</feature>
<comment type="subcellular location">
    <subcellularLocation>
        <location evidence="4">Membrane</location>
        <topology evidence="4">Multi-pass membrane protein</topology>
    </subcellularLocation>
</comment>
<dbReference type="GeneID" id="9814366"/>
<keyword evidence="4" id="KW-0187">Copper transport</keyword>
<evidence type="ECO:0000313" key="6">
    <source>
        <dbReference type="Proteomes" id="UP000483820"/>
    </source>
</evidence>
<keyword evidence="3 4" id="KW-0472">Membrane</keyword>
<comment type="caution">
    <text evidence="4">Lacks conserved residue(s) required for the propagation of feature annotation.</text>
</comment>
<evidence type="ECO:0000313" key="5">
    <source>
        <dbReference type="EMBL" id="KAF1757032.1"/>
    </source>
</evidence>
<organism evidence="5 6">
    <name type="scientific">Caenorhabditis remanei</name>
    <name type="common">Caenorhabditis vulgaris</name>
    <dbReference type="NCBI Taxonomy" id="31234"/>
    <lineage>
        <taxon>Eukaryota</taxon>
        <taxon>Metazoa</taxon>
        <taxon>Ecdysozoa</taxon>
        <taxon>Nematoda</taxon>
        <taxon>Chromadorea</taxon>
        <taxon>Rhabditida</taxon>
        <taxon>Rhabditina</taxon>
        <taxon>Rhabditomorpha</taxon>
        <taxon>Rhabditoidea</taxon>
        <taxon>Rhabditidae</taxon>
        <taxon>Peloderinae</taxon>
        <taxon>Caenorhabditis</taxon>
    </lineage>
</organism>
<dbReference type="GO" id="GO:0005375">
    <property type="term" value="F:copper ion transmembrane transporter activity"/>
    <property type="evidence" value="ECO:0007669"/>
    <property type="project" value="UniProtKB-UniRule"/>
</dbReference>
<dbReference type="CTD" id="9814366"/>
<gene>
    <name evidence="5" type="ORF">GCK72_013487</name>
</gene>
<feature type="transmembrane region" description="Helical" evidence="4">
    <location>
        <begin position="234"/>
        <end position="260"/>
    </location>
</feature>
<evidence type="ECO:0000256" key="4">
    <source>
        <dbReference type="RuleBase" id="RU367022"/>
    </source>
</evidence>
<dbReference type="InterPro" id="IPR007274">
    <property type="entry name" value="Cop_transporter"/>
</dbReference>